<dbReference type="RefSeq" id="WP_153448530.1">
    <property type="nucleotide sequence ID" value="NZ_CP045700.1"/>
</dbReference>
<keyword evidence="2" id="KW-0732">Signal</keyword>
<organism evidence="3 4">
    <name type="scientific">Vibrio algicola</name>
    <dbReference type="NCBI Taxonomy" id="2662262"/>
    <lineage>
        <taxon>Bacteria</taxon>
        <taxon>Pseudomonadati</taxon>
        <taxon>Pseudomonadota</taxon>
        <taxon>Gammaproteobacteria</taxon>
        <taxon>Vibrionales</taxon>
        <taxon>Vibrionaceae</taxon>
        <taxon>Vibrio</taxon>
    </lineage>
</organism>
<feature type="region of interest" description="Disordered" evidence="1">
    <location>
        <begin position="74"/>
        <end position="114"/>
    </location>
</feature>
<name>A0A5Q0TMW0_9VIBR</name>
<proteinExistence type="predicted"/>
<evidence type="ECO:0000313" key="4">
    <source>
        <dbReference type="Proteomes" id="UP000348942"/>
    </source>
</evidence>
<feature type="signal peptide" evidence="2">
    <location>
        <begin position="1"/>
        <end position="20"/>
    </location>
</feature>
<feature type="compositionally biased region" description="Basic and acidic residues" evidence="1">
    <location>
        <begin position="74"/>
        <end position="105"/>
    </location>
</feature>
<keyword evidence="4" id="KW-1185">Reference proteome</keyword>
<feature type="chain" id="PRO_5024289265" description="CG2 omega domain protein" evidence="2">
    <location>
        <begin position="21"/>
        <end position="114"/>
    </location>
</feature>
<dbReference type="Gene3D" id="6.10.140.1430">
    <property type="match status" value="1"/>
</dbReference>
<dbReference type="AlphaFoldDB" id="A0A5Q0TMW0"/>
<accession>A0A5Q0TMW0</accession>
<dbReference type="EMBL" id="CP045700">
    <property type="protein sequence ID" value="QGA66397.1"/>
    <property type="molecule type" value="Genomic_DNA"/>
</dbReference>
<evidence type="ECO:0000256" key="2">
    <source>
        <dbReference type="SAM" id="SignalP"/>
    </source>
</evidence>
<reference evidence="3 4" key="1">
    <citation type="submission" date="2019-10" db="EMBL/GenBank/DDBJ databases">
        <title>Vibrio sp. nov., isolated from Coralline algae surface.</title>
        <authorList>
            <person name="Geng Y."/>
            <person name="Zhang X."/>
        </authorList>
    </citation>
    <scope>NUCLEOTIDE SEQUENCE [LARGE SCALE GENOMIC DNA]</scope>
    <source>
        <strain evidence="3 4">SM1977</strain>
    </source>
</reference>
<protein>
    <recommendedName>
        <fullName evidence="5">CG2 omega domain protein</fullName>
    </recommendedName>
</protein>
<sequence length="114" mass="12038">MKIKALVMLGFALASSMSYAGVIKPDCNASKAAKNAALESSVGVNGRCDVEKTTKQAKKEVTNKVDDTKDAVSDKVDDTKDNVSDKVDDTKDNVSGKVDDVKDAPAKSMVKAVK</sequence>
<evidence type="ECO:0008006" key="5">
    <source>
        <dbReference type="Google" id="ProtNLM"/>
    </source>
</evidence>
<gene>
    <name evidence="3" type="ORF">GFB47_13270</name>
</gene>
<evidence type="ECO:0000313" key="3">
    <source>
        <dbReference type="EMBL" id="QGA66397.1"/>
    </source>
</evidence>
<dbReference type="Proteomes" id="UP000348942">
    <property type="component" value="Chromosome 2"/>
</dbReference>
<evidence type="ECO:0000256" key="1">
    <source>
        <dbReference type="SAM" id="MobiDB-lite"/>
    </source>
</evidence>